<keyword evidence="8" id="KW-1185">Reference proteome</keyword>
<dbReference type="Proteomes" id="UP000298663">
    <property type="component" value="Unassembled WGS sequence"/>
</dbReference>
<evidence type="ECO:0000313" key="7">
    <source>
        <dbReference type="EMBL" id="TKR60211.1"/>
    </source>
</evidence>
<dbReference type="InterPro" id="IPR036671">
    <property type="entry name" value="DPH_MB_sf"/>
</dbReference>
<accession>A0A4U5LVN1</accession>
<dbReference type="PRINTS" id="PR00625">
    <property type="entry name" value="JDOMAIN"/>
</dbReference>
<gene>
    <name evidence="7" type="ORF">L596_027495</name>
</gene>
<evidence type="ECO:0000313" key="8">
    <source>
        <dbReference type="Proteomes" id="UP000298663"/>
    </source>
</evidence>
<keyword evidence="3" id="KW-0862">Zinc</keyword>
<comment type="caution">
    <text evidence="7">The sequence shown here is derived from an EMBL/GenBank/DDBJ whole genome shotgun (WGS) entry which is preliminary data.</text>
</comment>
<dbReference type="Pfam" id="PF05207">
    <property type="entry name" value="Zn_ribbon_CSL"/>
    <property type="match status" value="1"/>
</dbReference>
<dbReference type="STRING" id="34508.A0A4U5LVN1"/>
<dbReference type="EMBL" id="AZBU02000011">
    <property type="protein sequence ID" value="TKR60211.1"/>
    <property type="molecule type" value="Genomic_DNA"/>
</dbReference>
<dbReference type="Gene3D" id="3.10.660.10">
    <property type="entry name" value="DPH Zinc finger"/>
    <property type="match status" value="1"/>
</dbReference>
<dbReference type="PANTHER" id="PTHR45255">
    <property type="entry name" value="DNAJ HOMOLOG SUBFAMILY C MEMBER 24"/>
    <property type="match status" value="1"/>
</dbReference>
<evidence type="ECO:0000256" key="1">
    <source>
        <dbReference type="ARBA" id="ARBA00006169"/>
    </source>
</evidence>
<dbReference type="PROSITE" id="PS50076">
    <property type="entry name" value="DNAJ_2"/>
    <property type="match status" value="1"/>
</dbReference>
<reference evidence="7 8" key="1">
    <citation type="journal article" date="2015" name="Genome Biol.">
        <title>Comparative genomics of Steinernema reveals deeply conserved gene regulatory networks.</title>
        <authorList>
            <person name="Dillman A.R."/>
            <person name="Macchietto M."/>
            <person name="Porter C.F."/>
            <person name="Rogers A."/>
            <person name="Williams B."/>
            <person name="Antoshechkin I."/>
            <person name="Lee M.M."/>
            <person name="Goodwin Z."/>
            <person name="Lu X."/>
            <person name="Lewis E.E."/>
            <person name="Goodrich-Blair H."/>
            <person name="Stock S.P."/>
            <person name="Adams B.J."/>
            <person name="Sternberg P.W."/>
            <person name="Mortazavi A."/>
        </authorList>
    </citation>
    <scope>NUCLEOTIDE SEQUENCE [LARGE SCALE GENOMIC DNA]</scope>
    <source>
        <strain evidence="7 8">ALL</strain>
    </source>
</reference>
<evidence type="ECO:0000259" key="6">
    <source>
        <dbReference type="PROSITE" id="PS51074"/>
    </source>
</evidence>
<evidence type="ECO:0000256" key="2">
    <source>
        <dbReference type="ARBA" id="ARBA00022723"/>
    </source>
</evidence>
<dbReference type="InterPro" id="IPR001623">
    <property type="entry name" value="DnaJ_domain"/>
</dbReference>
<comment type="similarity">
    <text evidence="1">Belongs to the DPH4 family.</text>
</comment>
<dbReference type="SUPFAM" id="SSF144217">
    <property type="entry name" value="CSL zinc finger"/>
    <property type="match status" value="1"/>
</dbReference>
<dbReference type="OrthoDB" id="5914890at2759"/>
<organism evidence="7 8">
    <name type="scientific">Steinernema carpocapsae</name>
    <name type="common">Entomopathogenic nematode</name>
    <dbReference type="NCBI Taxonomy" id="34508"/>
    <lineage>
        <taxon>Eukaryota</taxon>
        <taxon>Metazoa</taxon>
        <taxon>Ecdysozoa</taxon>
        <taxon>Nematoda</taxon>
        <taxon>Chromadorea</taxon>
        <taxon>Rhabditida</taxon>
        <taxon>Tylenchina</taxon>
        <taxon>Panagrolaimomorpha</taxon>
        <taxon>Strongyloidoidea</taxon>
        <taxon>Steinernematidae</taxon>
        <taxon>Steinernema</taxon>
    </lineage>
</organism>
<dbReference type="InterPro" id="IPR036869">
    <property type="entry name" value="J_dom_sf"/>
</dbReference>
<sequence length="167" mass="19285">MTIPCEIRSWLSGFSHLFFSLKPLQCAVRTRHMKTYYTILDCPEDASLAELKRAYFAQIRRVHPDKIDDVEQLDESLADNLVTAVSKAWNLLKDPESRKKYDCWLREQRLKESRAVIGEEVKLCELDIDEPCRCGGYFEVSEAELDQIVDSALFDCAHCSLCLKIYA</sequence>
<dbReference type="PROSITE" id="PS51074">
    <property type="entry name" value="DPH_MB"/>
    <property type="match status" value="1"/>
</dbReference>
<evidence type="ECO:0000259" key="5">
    <source>
        <dbReference type="PROSITE" id="PS50076"/>
    </source>
</evidence>
<dbReference type="SMART" id="SM00271">
    <property type="entry name" value="DnaJ"/>
    <property type="match status" value="1"/>
</dbReference>
<dbReference type="InterPro" id="IPR007872">
    <property type="entry name" value="DPH_MB_dom"/>
</dbReference>
<dbReference type="AlphaFoldDB" id="A0A4U5LVN1"/>
<evidence type="ECO:0000256" key="3">
    <source>
        <dbReference type="ARBA" id="ARBA00022833"/>
    </source>
</evidence>
<feature type="domain" description="DPH-type MB" evidence="6">
    <location>
        <begin position="131"/>
        <end position="167"/>
    </location>
</feature>
<name>A0A4U5LVN1_STECR</name>
<feature type="domain" description="J" evidence="5">
    <location>
        <begin position="35"/>
        <end position="105"/>
    </location>
</feature>
<dbReference type="GO" id="GO:0001671">
    <property type="term" value="F:ATPase activator activity"/>
    <property type="evidence" value="ECO:0007669"/>
    <property type="project" value="TreeGrafter"/>
</dbReference>
<dbReference type="PANTHER" id="PTHR45255:SF1">
    <property type="entry name" value="DNAJ HOMOLOG SUBFAMILY C MEMBER 24"/>
    <property type="match status" value="1"/>
</dbReference>
<keyword evidence="2" id="KW-0479">Metal-binding</keyword>
<dbReference type="GO" id="GO:0008198">
    <property type="term" value="F:ferrous iron binding"/>
    <property type="evidence" value="ECO:0007669"/>
    <property type="project" value="TreeGrafter"/>
</dbReference>
<dbReference type="Pfam" id="PF00226">
    <property type="entry name" value="DnaJ"/>
    <property type="match status" value="1"/>
</dbReference>
<evidence type="ECO:0008006" key="9">
    <source>
        <dbReference type="Google" id="ProtNLM"/>
    </source>
</evidence>
<dbReference type="CDD" id="cd06257">
    <property type="entry name" value="DnaJ"/>
    <property type="match status" value="1"/>
</dbReference>
<dbReference type="Gene3D" id="1.10.287.110">
    <property type="entry name" value="DnaJ domain"/>
    <property type="match status" value="1"/>
</dbReference>
<protein>
    <recommendedName>
        <fullName evidence="9">J domain-containing protein</fullName>
    </recommendedName>
</protein>
<evidence type="ECO:0000256" key="4">
    <source>
        <dbReference type="ARBA" id="ARBA00023004"/>
    </source>
</evidence>
<dbReference type="SUPFAM" id="SSF46565">
    <property type="entry name" value="Chaperone J-domain"/>
    <property type="match status" value="1"/>
</dbReference>
<keyword evidence="4" id="KW-0408">Iron</keyword>
<proteinExistence type="inferred from homology"/>
<reference evidence="7 8" key="2">
    <citation type="journal article" date="2019" name="G3 (Bethesda)">
        <title>Hybrid Assembly of the Genome of the Entomopathogenic Nematode Steinernema carpocapsae Identifies the X-Chromosome.</title>
        <authorList>
            <person name="Serra L."/>
            <person name="Macchietto M."/>
            <person name="Macias-Munoz A."/>
            <person name="McGill C.J."/>
            <person name="Rodriguez I.M."/>
            <person name="Rodriguez B."/>
            <person name="Murad R."/>
            <person name="Mortazavi A."/>
        </authorList>
    </citation>
    <scope>NUCLEOTIDE SEQUENCE [LARGE SCALE GENOMIC DNA]</scope>
    <source>
        <strain evidence="7 8">ALL</strain>
    </source>
</reference>